<dbReference type="SUPFAM" id="SSF51679">
    <property type="entry name" value="Bacterial luciferase-like"/>
    <property type="match status" value="1"/>
</dbReference>
<evidence type="ECO:0000256" key="1">
    <source>
        <dbReference type="ARBA" id="ARBA00023002"/>
    </source>
</evidence>
<dbReference type="Pfam" id="PF00296">
    <property type="entry name" value="Bac_luciferase"/>
    <property type="match status" value="1"/>
</dbReference>
<organism evidence="4 5">
    <name type="scientific">Trujillonella endophytica</name>
    <dbReference type="NCBI Taxonomy" id="673521"/>
    <lineage>
        <taxon>Bacteria</taxon>
        <taxon>Bacillati</taxon>
        <taxon>Actinomycetota</taxon>
        <taxon>Actinomycetes</taxon>
        <taxon>Geodermatophilales</taxon>
        <taxon>Geodermatophilaceae</taxon>
        <taxon>Trujillonella</taxon>
    </lineage>
</organism>
<reference evidence="5" key="1">
    <citation type="submission" date="2016-10" db="EMBL/GenBank/DDBJ databases">
        <authorList>
            <person name="Varghese N."/>
            <person name="Submissions S."/>
        </authorList>
    </citation>
    <scope>NUCLEOTIDE SEQUENCE [LARGE SCALE GENOMIC DNA]</scope>
    <source>
        <strain evidence="5">DSM 45413</strain>
    </source>
</reference>
<dbReference type="RefSeq" id="WP_091940393.1">
    <property type="nucleotide sequence ID" value="NZ_FOEE01000002.1"/>
</dbReference>
<dbReference type="InterPro" id="IPR011251">
    <property type="entry name" value="Luciferase-like_dom"/>
</dbReference>
<dbReference type="InterPro" id="IPR036661">
    <property type="entry name" value="Luciferase-like_sf"/>
</dbReference>
<dbReference type="GO" id="GO:0016705">
    <property type="term" value="F:oxidoreductase activity, acting on paired donors, with incorporation or reduction of molecular oxygen"/>
    <property type="evidence" value="ECO:0007669"/>
    <property type="project" value="InterPro"/>
</dbReference>
<dbReference type="STRING" id="673521.SAMN05660991_00784"/>
<evidence type="ECO:0000259" key="3">
    <source>
        <dbReference type="Pfam" id="PF00296"/>
    </source>
</evidence>
<dbReference type="PANTHER" id="PTHR30137:SF8">
    <property type="entry name" value="BLR5498 PROTEIN"/>
    <property type="match status" value="1"/>
</dbReference>
<accession>A0A1H8QTK8</accession>
<keyword evidence="2 4" id="KW-0503">Monooxygenase</keyword>
<feature type="domain" description="Luciferase-like" evidence="3">
    <location>
        <begin position="25"/>
        <end position="239"/>
    </location>
</feature>
<keyword evidence="5" id="KW-1185">Reference proteome</keyword>
<dbReference type="EMBL" id="FOEE01000002">
    <property type="protein sequence ID" value="SEO57308.1"/>
    <property type="molecule type" value="Genomic_DNA"/>
</dbReference>
<dbReference type="AlphaFoldDB" id="A0A1H8QTK8"/>
<protein>
    <submittedName>
        <fullName evidence="4">Flavin-dependent oxidoreductase, luciferase family (Includes alkanesulfonate monooxygenase SsuD and methylene tetrahydromethanopterin reductase)</fullName>
    </submittedName>
</protein>
<dbReference type="OrthoDB" id="3209103at2"/>
<evidence type="ECO:0000313" key="5">
    <source>
        <dbReference type="Proteomes" id="UP000198960"/>
    </source>
</evidence>
<gene>
    <name evidence="4" type="ORF">SAMN05660991_00784</name>
</gene>
<sequence>MKVGLQFDMRNPARWRRDPVRLHAFTLELIEEAERLGIDSIWVSEHHRFPDDHVASPMTFLAAAAARTTRVRLGTAVVVAPLHHAAELAEQSVMIDLLSNGRFDLGLGAGTKYRMPEYELYGADPERRNTQTDERARQVRELLSTGGVTPGPVQDRLPIWMGYLGPQGARRAGLLGERLLSGDARNWEPYREGLLEAGHDPAQGLMAGSVNAWVTDDPEKDWQTVRSHLAYQLDTYNEQMVVGTDRPLPRPVDPERFRAGPPVLLKYFWCEMPETIASNIRTYTGGAPVDTMFIWASLPGMSEDMGLRHVQTICTELAPRLADHRPENEPLTAPPIS</sequence>
<dbReference type="GO" id="GO:0004497">
    <property type="term" value="F:monooxygenase activity"/>
    <property type="evidence" value="ECO:0007669"/>
    <property type="project" value="UniProtKB-KW"/>
</dbReference>
<keyword evidence="1" id="KW-0560">Oxidoreductase</keyword>
<evidence type="ECO:0000313" key="4">
    <source>
        <dbReference type="EMBL" id="SEO57308.1"/>
    </source>
</evidence>
<dbReference type="InterPro" id="IPR050766">
    <property type="entry name" value="Bact_Lucif_Oxidored"/>
</dbReference>
<name>A0A1H8QTK8_9ACTN</name>
<dbReference type="Proteomes" id="UP000198960">
    <property type="component" value="Unassembled WGS sequence"/>
</dbReference>
<dbReference type="Gene3D" id="3.20.20.30">
    <property type="entry name" value="Luciferase-like domain"/>
    <property type="match status" value="1"/>
</dbReference>
<evidence type="ECO:0000256" key="2">
    <source>
        <dbReference type="ARBA" id="ARBA00023033"/>
    </source>
</evidence>
<dbReference type="PANTHER" id="PTHR30137">
    <property type="entry name" value="LUCIFERASE-LIKE MONOOXYGENASE"/>
    <property type="match status" value="1"/>
</dbReference>
<dbReference type="GO" id="GO:0005829">
    <property type="term" value="C:cytosol"/>
    <property type="evidence" value="ECO:0007669"/>
    <property type="project" value="TreeGrafter"/>
</dbReference>
<proteinExistence type="predicted"/>